<keyword evidence="3" id="KW-0238">DNA-binding</keyword>
<proteinExistence type="inferred from homology"/>
<dbReference type="InterPro" id="IPR000847">
    <property type="entry name" value="LysR_HTH_N"/>
</dbReference>
<keyword evidence="4" id="KW-0804">Transcription</keyword>
<dbReference type="InterPro" id="IPR005119">
    <property type="entry name" value="LysR_subst-bd"/>
</dbReference>
<gene>
    <name evidence="6" type="ORF">WKW80_34630</name>
</gene>
<evidence type="ECO:0000256" key="4">
    <source>
        <dbReference type="ARBA" id="ARBA00023163"/>
    </source>
</evidence>
<dbReference type="Gene3D" id="3.40.190.290">
    <property type="match status" value="1"/>
</dbReference>
<dbReference type="InterPro" id="IPR050950">
    <property type="entry name" value="HTH-type_LysR_regulators"/>
</dbReference>
<sequence>MLPDIDSLALFVRAAELHSLSKAAEASHIGVAAASRRIALLEHRFKTTLLERSPRGVELTAAGVSLLGHAKTLLVDLNHMHADMSDHAAGRKGVLRIIANTSAMTEHLPDDLATFARANPDVRLVVEERWSLEAVSLLLAGEADIGIVVEGGRTEGLETFAYRTDRLAVIAPQGHALVQLEQMRFEDVLDHDLIALESGASMMRLLAEQAVVMERSLSLRVQVRSFEAVCRMVQAGLGIGLLPFQAAKVLGESMNLVVRALAEPWAERHMLLCVKKDRPPSLPLTLLLDHLRG</sequence>
<dbReference type="PANTHER" id="PTHR30419:SF2">
    <property type="entry name" value="LYSR FAMILY TRANSCRIPTIONAL REGULATOR"/>
    <property type="match status" value="1"/>
</dbReference>
<evidence type="ECO:0000256" key="1">
    <source>
        <dbReference type="ARBA" id="ARBA00009437"/>
    </source>
</evidence>
<dbReference type="CDD" id="cd08421">
    <property type="entry name" value="PBP2_LTTR_like_1"/>
    <property type="match status" value="1"/>
</dbReference>
<dbReference type="SUPFAM" id="SSF53850">
    <property type="entry name" value="Periplasmic binding protein-like II"/>
    <property type="match status" value="1"/>
</dbReference>
<dbReference type="EMBL" id="JBBKZV010000050">
    <property type="protein sequence ID" value="MEJ8827072.1"/>
    <property type="molecule type" value="Genomic_DNA"/>
</dbReference>
<dbReference type="Proteomes" id="UP001363010">
    <property type="component" value="Unassembled WGS sequence"/>
</dbReference>
<feature type="domain" description="HTH lysR-type" evidence="5">
    <location>
        <begin position="3"/>
        <end position="60"/>
    </location>
</feature>
<dbReference type="InterPro" id="IPR036390">
    <property type="entry name" value="WH_DNA-bd_sf"/>
</dbReference>
<accession>A0ABU8WAK1</accession>
<evidence type="ECO:0000259" key="5">
    <source>
        <dbReference type="PROSITE" id="PS50931"/>
    </source>
</evidence>
<dbReference type="Pfam" id="PF03466">
    <property type="entry name" value="LysR_substrate"/>
    <property type="match status" value="1"/>
</dbReference>
<dbReference type="PANTHER" id="PTHR30419">
    <property type="entry name" value="HTH-TYPE TRANSCRIPTIONAL REGULATOR YBHD"/>
    <property type="match status" value="1"/>
</dbReference>
<evidence type="ECO:0000313" key="6">
    <source>
        <dbReference type="EMBL" id="MEJ8827072.1"/>
    </source>
</evidence>
<reference evidence="6 7" key="1">
    <citation type="submission" date="2024-03" db="EMBL/GenBank/DDBJ databases">
        <title>Novel species of the genus Variovorax.</title>
        <authorList>
            <person name="Liu Q."/>
            <person name="Xin Y.-H."/>
        </authorList>
    </citation>
    <scope>NUCLEOTIDE SEQUENCE [LARGE SCALE GENOMIC DNA]</scope>
    <source>
        <strain evidence="6 7">KACC 18501</strain>
    </source>
</reference>
<protein>
    <submittedName>
        <fullName evidence="6">LysR family transcriptional regulator</fullName>
    </submittedName>
</protein>
<evidence type="ECO:0000256" key="2">
    <source>
        <dbReference type="ARBA" id="ARBA00023015"/>
    </source>
</evidence>
<dbReference type="SUPFAM" id="SSF46785">
    <property type="entry name" value="Winged helix' DNA-binding domain"/>
    <property type="match status" value="1"/>
</dbReference>
<organism evidence="6 7">
    <name type="scientific">Variovorax humicola</name>
    <dbReference type="NCBI Taxonomy" id="1769758"/>
    <lineage>
        <taxon>Bacteria</taxon>
        <taxon>Pseudomonadati</taxon>
        <taxon>Pseudomonadota</taxon>
        <taxon>Betaproteobacteria</taxon>
        <taxon>Burkholderiales</taxon>
        <taxon>Comamonadaceae</taxon>
        <taxon>Variovorax</taxon>
    </lineage>
</organism>
<keyword evidence="7" id="KW-1185">Reference proteome</keyword>
<dbReference type="RefSeq" id="WP_340368102.1">
    <property type="nucleotide sequence ID" value="NZ_JBBKZV010000050.1"/>
</dbReference>
<evidence type="ECO:0000256" key="3">
    <source>
        <dbReference type="ARBA" id="ARBA00023125"/>
    </source>
</evidence>
<dbReference type="Gene3D" id="1.10.10.10">
    <property type="entry name" value="Winged helix-like DNA-binding domain superfamily/Winged helix DNA-binding domain"/>
    <property type="match status" value="1"/>
</dbReference>
<dbReference type="PROSITE" id="PS50931">
    <property type="entry name" value="HTH_LYSR"/>
    <property type="match status" value="1"/>
</dbReference>
<evidence type="ECO:0000313" key="7">
    <source>
        <dbReference type="Proteomes" id="UP001363010"/>
    </source>
</evidence>
<comment type="caution">
    <text evidence="6">The sequence shown here is derived from an EMBL/GenBank/DDBJ whole genome shotgun (WGS) entry which is preliminary data.</text>
</comment>
<dbReference type="InterPro" id="IPR036388">
    <property type="entry name" value="WH-like_DNA-bd_sf"/>
</dbReference>
<dbReference type="Pfam" id="PF00126">
    <property type="entry name" value="HTH_1"/>
    <property type="match status" value="1"/>
</dbReference>
<keyword evidence="2" id="KW-0805">Transcription regulation</keyword>
<name>A0ABU8WAK1_9BURK</name>
<comment type="similarity">
    <text evidence="1">Belongs to the LysR transcriptional regulatory family.</text>
</comment>